<dbReference type="InterPro" id="IPR002201">
    <property type="entry name" value="Glyco_trans_9"/>
</dbReference>
<protein>
    <recommendedName>
        <fullName evidence="4">lipopolysaccharide heptosyltransferase II</fullName>
        <ecNumber evidence="4">2.4.99.24</ecNumber>
    </recommendedName>
</protein>
<dbReference type="InterPro" id="IPR051199">
    <property type="entry name" value="LPS_LOS_Heptosyltrfase"/>
</dbReference>
<evidence type="ECO:0000256" key="2">
    <source>
        <dbReference type="ARBA" id="ARBA00022679"/>
    </source>
</evidence>
<comment type="caution">
    <text evidence="6">The sequence shown here is derived from an EMBL/GenBank/DDBJ whole genome shotgun (WGS) entry which is preliminary data.</text>
</comment>
<dbReference type="PANTHER" id="PTHR30160">
    <property type="entry name" value="TETRAACYLDISACCHARIDE 4'-KINASE-RELATED"/>
    <property type="match status" value="1"/>
</dbReference>
<dbReference type="Gene3D" id="3.40.50.2000">
    <property type="entry name" value="Glycogen Phosphorylase B"/>
    <property type="match status" value="2"/>
</dbReference>
<organism evidence="6 7">
    <name type="scientific">Sporomusa sphaeroides DSM 2875</name>
    <dbReference type="NCBI Taxonomy" id="1337886"/>
    <lineage>
        <taxon>Bacteria</taxon>
        <taxon>Bacillati</taxon>
        <taxon>Bacillota</taxon>
        <taxon>Negativicutes</taxon>
        <taxon>Selenomonadales</taxon>
        <taxon>Sporomusaceae</taxon>
        <taxon>Sporomusa</taxon>
    </lineage>
</organism>
<keyword evidence="1" id="KW-0328">Glycosyltransferase</keyword>
<proteinExistence type="inferred from homology"/>
<dbReference type="SUPFAM" id="SSF53756">
    <property type="entry name" value="UDP-Glycosyltransferase/glycogen phosphorylase"/>
    <property type="match status" value="1"/>
</dbReference>
<evidence type="ECO:0000256" key="5">
    <source>
        <dbReference type="ARBA" id="ARBA00047503"/>
    </source>
</evidence>
<evidence type="ECO:0000256" key="3">
    <source>
        <dbReference type="ARBA" id="ARBA00043995"/>
    </source>
</evidence>
<dbReference type="NCBIfam" id="TIGR02195">
    <property type="entry name" value="heptsyl_trn_II"/>
    <property type="match status" value="1"/>
</dbReference>
<dbReference type="PANTHER" id="PTHR30160:SF1">
    <property type="entry name" value="LIPOPOLYSACCHARIDE 1,2-N-ACETYLGLUCOSAMINETRANSFERASE-RELATED"/>
    <property type="match status" value="1"/>
</dbReference>
<evidence type="ECO:0000313" key="7">
    <source>
        <dbReference type="Proteomes" id="UP000245702"/>
    </source>
</evidence>
<dbReference type="RefSeq" id="WP_075757163.1">
    <property type="nucleotide sequence ID" value="NZ_CP146991.1"/>
</dbReference>
<reference evidence="6 7" key="1">
    <citation type="submission" date="2016-01" db="EMBL/GenBank/DDBJ databases">
        <authorList>
            <person name="Brown R."/>
        </authorList>
    </citation>
    <scope>NUCLEOTIDE SEQUENCE [LARGE SCALE GENOMIC DNA]</scope>
    <source>
        <strain evidence="6">Sporomusa sphaeroides DSM 2875</strain>
    </source>
</reference>
<evidence type="ECO:0000256" key="4">
    <source>
        <dbReference type="ARBA" id="ARBA00044042"/>
    </source>
</evidence>
<gene>
    <name evidence="6" type="primary">rfaF_2</name>
    <name evidence="6" type="ORF">SSPH_02614</name>
</gene>
<dbReference type="InterPro" id="IPR011910">
    <property type="entry name" value="RfaF"/>
</dbReference>
<dbReference type="CDD" id="cd03789">
    <property type="entry name" value="GT9_LPS_heptosyltransferase"/>
    <property type="match status" value="1"/>
</dbReference>
<dbReference type="Pfam" id="PF01075">
    <property type="entry name" value="Glyco_transf_9"/>
    <property type="match status" value="1"/>
</dbReference>
<keyword evidence="2 6" id="KW-0808">Transferase</keyword>
<name>A0ABM9W449_9FIRM</name>
<dbReference type="EMBL" id="FCOW01000013">
    <property type="protein sequence ID" value="CVK19947.1"/>
    <property type="molecule type" value="Genomic_DNA"/>
</dbReference>
<comment type="similarity">
    <text evidence="3">Belongs to the glycosyltransferase 9 family.</text>
</comment>
<comment type="catalytic activity">
    <reaction evidence="5">
        <text>an L-alpha-D-Hep-(1-&gt;5)-[alpha-Kdo-(2-&gt;4)]-alpha-Kdo-(2-&gt;6)-lipid A + ADP-L-glycero-beta-D-manno-heptose = an L-alpha-D-Hep-(1-&gt;3)-L-alpha-D-Hep-(1-&gt;5)-[alpha-Kdo-(2-&gt;4)]-alpha-Kdo-(2-&gt;6)-lipid A + ADP + H(+)</text>
        <dbReference type="Rhea" id="RHEA:74071"/>
        <dbReference type="ChEBI" id="CHEBI:15378"/>
        <dbReference type="ChEBI" id="CHEBI:61506"/>
        <dbReference type="ChEBI" id="CHEBI:193068"/>
        <dbReference type="ChEBI" id="CHEBI:193069"/>
        <dbReference type="ChEBI" id="CHEBI:456216"/>
        <dbReference type="EC" id="2.4.99.24"/>
    </reaction>
</comment>
<evidence type="ECO:0000256" key="1">
    <source>
        <dbReference type="ARBA" id="ARBA00022676"/>
    </source>
</evidence>
<dbReference type="Proteomes" id="UP000245702">
    <property type="component" value="Unassembled WGS sequence"/>
</dbReference>
<dbReference type="EC" id="2.4.99.24" evidence="4"/>
<evidence type="ECO:0000313" key="6">
    <source>
        <dbReference type="EMBL" id="CVK19947.1"/>
    </source>
</evidence>
<dbReference type="GO" id="GO:0016740">
    <property type="term" value="F:transferase activity"/>
    <property type="evidence" value="ECO:0007669"/>
    <property type="project" value="UniProtKB-KW"/>
</dbReference>
<accession>A0ABM9W449</accession>
<keyword evidence="7" id="KW-1185">Reference proteome</keyword>
<sequence>MSYHNILIVKLSAIGDCIHALPVASALKACYPEARITWIVEKPAYDLLTNNPNIDEIIIFDKAQCKTPGGFFSYVPGLASTLRKQRFDLVLDLQGLFKSAAIAYLSGAPKRLVYCNAREFSDKISQKVCGPNSAGHVVDRYLDVVRAVGCHITEPEFTVTITEKEAVLTQAIAKQAGLDITKPYVVLIPGTNWPNKCWPPGHFAQLAEKLFEKQIIPVFVGTHADKTAMDEIIANMTIPPVDLTGKTTLKQLAYILKNAKTVVAGDTGPMHLAAAMNTPVIALFGPTDSLRNGPYGDNHQVLTVSHACQGCWKRKCPQAIDCMAEIAPAAVFQAVKNFIKV</sequence>